<protein>
    <recommendedName>
        <fullName evidence="5">Secreted protein</fullName>
    </recommendedName>
</protein>
<dbReference type="EMBL" id="AP021881">
    <property type="protein sequence ID" value="BBO99405.1"/>
    <property type="molecule type" value="Genomic_DNA"/>
</dbReference>
<dbReference type="AlphaFoldDB" id="A0A809RCM5"/>
<proteinExistence type="predicted"/>
<keyword evidence="2" id="KW-0732">Signal</keyword>
<evidence type="ECO:0000256" key="2">
    <source>
        <dbReference type="SAM" id="SignalP"/>
    </source>
</evidence>
<keyword evidence="4" id="KW-1185">Reference proteome</keyword>
<evidence type="ECO:0008006" key="5">
    <source>
        <dbReference type="Google" id="ProtNLM"/>
    </source>
</evidence>
<organism evidence="3 4">
    <name type="scientific">Sulfuriferula nivalis</name>
    <dbReference type="NCBI Taxonomy" id="2675298"/>
    <lineage>
        <taxon>Bacteria</taxon>
        <taxon>Pseudomonadati</taxon>
        <taxon>Pseudomonadota</taxon>
        <taxon>Betaproteobacteria</taxon>
        <taxon>Nitrosomonadales</taxon>
        <taxon>Sulfuricellaceae</taxon>
        <taxon>Sulfuriferula</taxon>
    </lineage>
</organism>
<feature type="signal peptide" evidence="2">
    <location>
        <begin position="1"/>
        <end position="21"/>
    </location>
</feature>
<feature type="chain" id="PRO_5032981881" description="Secreted protein" evidence="2">
    <location>
        <begin position="22"/>
        <end position="113"/>
    </location>
</feature>
<evidence type="ECO:0000313" key="3">
    <source>
        <dbReference type="EMBL" id="BBO99405.1"/>
    </source>
</evidence>
<keyword evidence="1" id="KW-0175">Coiled coil</keyword>
<reference evidence="4" key="1">
    <citation type="submission" date="2019-11" db="EMBL/GenBank/DDBJ databases">
        <title>Isolation and characterization of a novel species in the genus Sulfuriferula.</title>
        <authorList>
            <person name="Mochizuki J."/>
            <person name="Kojima H."/>
            <person name="Fukui M."/>
        </authorList>
    </citation>
    <scope>NUCLEOTIDE SEQUENCE [LARGE SCALE GENOMIC DNA]</scope>
    <source>
        <strain evidence="4">SGTM</strain>
    </source>
</reference>
<evidence type="ECO:0000313" key="4">
    <source>
        <dbReference type="Proteomes" id="UP000463939"/>
    </source>
</evidence>
<dbReference type="Proteomes" id="UP000463939">
    <property type="component" value="Chromosome"/>
</dbReference>
<feature type="coiled-coil region" evidence="1">
    <location>
        <begin position="81"/>
        <end position="113"/>
    </location>
</feature>
<sequence length="113" mass="12958">MTTKSTLILFAALFISSICYADVDYTCQNNCIGQGSTYQYCQQACSYNNNNAQGLQGMVYSSTAYQKLQQQQFENQQTAAQNQQLIQMRELEMEKLRLENEKLKSEINNNTNQ</sequence>
<accession>A0A809RCM5</accession>
<dbReference type="KEGG" id="sniv:SFSGTM_01140"/>
<gene>
    <name evidence="3" type="ORF">SFSGTM_01140</name>
</gene>
<dbReference type="RefSeq" id="WP_162083462.1">
    <property type="nucleotide sequence ID" value="NZ_AP021881.1"/>
</dbReference>
<evidence type="ECO:0000256" key="1">
    <source>
        <dbReference type="SAM" id="Coils"/>
    </source>
</evidence>
<name>A0A809RCM5_9PROT</name>